<dbReference type="HOGENOM" id="CLU_578181_0_0_1"/>
<comment type="caution">
    <text evidence="2">The sequence shown here is derived from an EMBL/GenBank/DDBJ whole genome shotgun (WGS) entry which is preliminary data.</text>
</comment>
<dbReference type="Proteomes" id="UP000027238">
    <property type="component" value="Unassembled WGS sequence"/>
</dbReference>
<name>A0A066XKR8_COLSU</name>
<organism evidence="2 3">
    <name type="scientific">Colletotrichum sublineola</name>
    <name type="common">Sorghum anthracnose fungus</name>
    <dbReference type="NCBI Taxonomy" id="1173701"/>
    <lineage>
        <taxon>Eukaryota</taxon>
        <taxon>Fungi</taxon>
        <taxon>Dikarya</taxon>
        <taxon>Ascomycota</taxon>
        <taxon>Pezizomycotina</taxon>
        <taxon>Sordariomycetes</taxon>
        <taxon>Hypocreomycetidae</taxon>
        <taxon>Glomerellales</taxon>
        <taxon>Glomerellaceae</taxon>
        <taxon>Colletotrichum</taxon>
        <taxon>Colletotrichum graminicola species complex</taxon>
    </lineage>
</organism>
<protein>
    <submittedName>
        <fullName evidence="2">Uncharacterized protein</fullName>
    </submittedName>
</protein>
<evidence type="ECO:0000313" key="3">
    <source>
        <dbReference type="Proteomes" id="UP000027238"/>
    </source>
</evidence>
<proteinExistence type="predicted"/>
<reference evidence="3" key="1">
    <citation type="journal article" date="2014" name="Genome Announc.">
        <title>Draft genome sequence of Colletotrichum sublineola, a destructive pathogen of cultivated sorghum.</title>
        <authorList>
            <person name="Baroncelli R."/>
            <person name="Sanz-Martin J.M."/>
            <person name="Rech G.E."/>
            <person name="Sukno S.A."/>
            <person name="Thon M.R."/>
        </authorList>
    </citation>
    <scope>NUCLEOTIDE SEQUENCE [LARGE SCALE GENOMIC DNA]</scope>
    <source>
        <strain evidence="3">TX430BB</strain>
    </source>
</reference>
<dbReference type="OMA" id="TREEDWP"/>
<sequence length="505" mass="54067">MAEPRNLGSNFGNLGTREEDWPDVDGDLDTEEGAEAMRRADAALHATIERSIWQRNAQPVHGDAIPRALYIKAQTQQDQLTDEERQLLHSRGEVVGKALARPDALTTDELHRALLWPPPDAVRASIQSATGGRLSTPIELYAKGRDALNRGQFNAMLNDDEVALLARRFHPADDATFSDVAMSQALGQPGAAQAAELLSSRLGLEFAVFHAALMRRVGQMHPMRQMAPAFPDPGPVQSFSMPGAGFRAAQGQSGQGQQPGDIIRAMAALNEQHRLGNVTEEEVAARNSEHLAALRGSSQASSLFSSNGFASPWPATPPPSHADRFGSGPWPPTARVHSPITLFASEAGVSGHGVEPGWSVLPEEQKAAYSARSETMRLEAWAEHETTLAAGPSPFALPGPGQRQQPASNLAGLASRGERLPGERLPGVPARPGITTGLSMFRDAQDTESQEVLRRVIENDLLALGDGLEVLDDEPHGSRAIGARLEADAPEQRGVPDAMELVELG</sequence>
<dbReference type="EMBL" id="JMSE01000920">
    <property type="protein sequence ID" value="KDN66615.1"/>
    <property type="molecule type" value="Genomic_DNA"/>
</dbReference>
<dbReference type="OrthoDB" id="4770730at2759"/>
<accession>A0A066XKR8</accession>
<keyword evidence="3" id="KW-1185">Reference proteome</keyword>
<dbReference type="eggNOG" id="ENOG502R3NC">
    <property type="taxonomic scope" value="Eukaryota"/>
</dbReference>
<dbReference type="AlphaFoldDB" id="A0A066XKR8"/>
<feature type="region of interest" description="Disordered" evidence="1">
    <location>
        <begin position="1"/>
        <end position="25"/>
    </location>
</feature>
<dbReference type="STRING" id="1173701.A0A066XKR8"/>
<evidence type="ECO:0000256" key="1">
    <source>
        <dbReference type="SAM" id="MobiDB-lite"/>
    </source>
</evidence>
<gene>
    <name evidence="2" type="ORF">CSUB01_10098</name>
</gene>
<evidence type="ECO:0000313" key="2">
    <source>
        <dbReference type="EMBL" id="KDN66615.1"/>
    </source>
</evidence>